<keyword evidence="1" id="KW-0812">Transmembrane</keyword>
<evidence type="ECO:0000313" key="2">
    <source>
        <dbReference type="EMBL" id="KAG7633477.1"/>
    </source>
</evidence>
<evidence type="ECO:0000256" key="1">
    <source>
        <dbReference type="SAM" id="Phobius"/>
    </source>
</evidence>
<sequence>MSSHMEFEVSLDESDNRGLATLDARDSSPDFSGELLNLVLVDGAVSGSFSGVYCSGFLLAAGSFTRSEIVVVHHRDSSDIVVSLLCVGFSEALGFLFYGGQCVSSFGGLLRVVASSAMVMASPCPFVFVPDASSPVVLRSSFVVKVLLVSVLVVNSLVDGPWIVMLVATRMKIPMLRYCGNNANFRSSWTQNRCFSS</sequence>
<accession>A0A8T2FBK5</accession>
<feature type="transmembrane region" description="Helical" evidence="1">
    <location>
        <begin position="35"/>
        <end position="60"/>
    </location>
</feature>
<organism evidence="2 3">
    <name type="scientific">Arabidopsis suecica</name>
    <name type="common">Swedish thale-cress</name>
    <name type="synonym">Cardaminopsis suecica</name>
    <dbReference type="NCBI Taxonomy" id="45249"/>
    <lineage>
        <taxon>Eukaryota</taxon>
        <taxon>Viridiplantae</taxon>
        <taxon>Streptophyta</taxon>
        <taxon>Embryophyta</taxon>
        <taxon>Tracheophyta</taxon>
        <taxon>Spermatophyta</taxon>
        <taxon>Magnoliopsida</taxon>
        <taxon>eudicotyledons</taxon>
        <taxon>Gunneridae</taxon>
        <taxon>Pentapetalae</taxon>
        <taxon>rosids</taxon>
        <taxon>malvids</taxon>
        <taxon>Brassicales</taxon>
        <taxon>Brassicaceae</taxon>
        <taxon>Camelineae</taxon>
        <taxon>Arabidopsis</taxon>
    </lineage>
</organism>
<comment type="caution">
    <text evidence="2">The sequence shown here is derived from an EMBL/GenBank/DDBJ whole genome shotgun (WGS) entry which is preliminary data.</text>
</comment>
<keyword evidence="1" id="KW-1133">Transmembrane helix</keyword>
<feature type="transmembrane region" description="Helical" evidence="1">
    <location>
        <begin position="142"/>
        <end position="168"/>
    </location>
</feature>
<feature type="transmembrane region" description="Helical" evidence="1">
    <location>
        <begin position="80"/>
        <end position="98"/>
    </location>
</feature>
<evidence type="ECO:0000313" key="3">
    <source>
        <dbReference type="Proteomes" id="UP000694251"/>
    </source>
</evidence>
<protein>
    <recommendedName>
        <fullName evidence="4">Transmembrane protein</fullName>
    </recommendedName>
</protein>
<keyword evidence="3" id="KW-1185">Reference proteome</keyword>
<reference evidence="2 3" key="1">
    <citation type="submission" date="2020-12" db="EMBL/GenBank/DDBJ databases">
        <title>Concerted genomic and epigenomic changes stabilize Arabidopsis allopolyploids.</title>
        <authorList>
            <person name="Chen Z."/>
        </authorList>
    </citation>
    <scope>NUCLEOTIDE SEQUENCE [LARGE SCALE GENOMIC DNA]</scope>
    <source>
        <strain evidence="2">As9502</strain>
        <tissue evidence="2">Leaf</tissue>
    </source>
</reference>
<dbReference type="OrthoDB" id="10591968at2759"/>
<dbReference type="AlphaFoldDB" id="A0A8T2FBK5"/>
<proteinExistence type="predicted"/>
<name>A0A8T2FBK5_ARASU</name>
<dbReference type="EMBL" id="JAEFBJ010000003">
    <property type="protein sequence ID" value="KAG7633477.1"/>
    <property type="molecule type" value="Genomic_DNA"/>
</dbReference>
<keyword evidence="1" id="KW-0472">Membrane</keyword>
<gene>
    <name evidence="2" type="ORF">ISN44_As03g037750</name>
</gene>
<dbReference type="Proteomes" id="UP000694251">
    <property type="component" value="Chromosome 3"/>
</dbReference>
<evidence type="ECO:0008006" key="4">
    <source>
        <dbReference type="Google" id="ProtNLM"/>
    </source>
</evidence>